<dbReference type="GO" id="GO:0016740">
    <property type="term" value="F:transferase activity"/>
    <property type="evidence" value="ECO:0007669"/>
    <property type="project" value="UniProtKB-KW"/>
</dbReference>
<dbReference type="Gene3D" id="3.40.50.620">
    <property type="entry name" value="HUPs"/>
    <property type="match status" value="1"/>
</dbReference>
<dbReference type="PANTHER" id="PTHR43196">
    <property type="entry name" value="SULFATE ADENYLYLTRANSFERASE SUBUNIT 2"/>
    <property type="match status" value="1"/>
</dbReference>
<keyword evidence="3" id="KW-1185">Reference proteome</keyword>
<dbReference type="Pfam" id="PF20306">
    <property type="entry name" value="Sp-DndD"/>
    <property type="match status" value="1"/>
</dbReference>
<dbReference type="NCBIfam" id="NF005316">
    <property type="entry name" value="PRK06850.1"/>
    <property type="match status" value="1"/>
</dbReference>
<sequence>MTTSIFSQRTISAIYQEIREVYRSNAMPWVIGYSGGKDSTASLQLIWCALRELPPDQLTKPIYVIATDTLVETPLIVDHVNDNLGKIGRVAREAGLPLTVHRLTPAMRDSFWVNLIGRGYPTPHSRFRWCTERLKIKPADTFILSKVAQHGEVVLVLGQRRSESNARAQVMDDYKITGYRLSRHSTLPRAYVYTPIEDFATDDVWSYLLSLPSPWGGNNRDLASLYRSAQSGECPLVVDLSTPSCGNSRFGCWVCTVVERDRSMEALIDNGEEWMTPMLEFRDFLAATQDPERRKEVRDYRRRDGQVHFRKRGQGELLIRGPYRLAFRKELLTRLLSAQRQVQRDGPDPHYELISADELYEIRRLWRVEAHDWEDAVPEIYRQATGRDLPWPQDDGAIFGANERAVLAQICAEEEVPLDLMLALIESQRQASGLGGRTQIHARIDEVLRSEWRSEAEVVTAVEAHQQWIEGRLATA</sequence>
<evidence type="ECO:0000313" key="3">
    <source>
        <dbReference type="Proteomes" id="UP000220527"/>
    </source>
</evidence>
<comment type="caution">
    <text evidence="2">The sequence shown here is derived from an EMBL/GenBank/DDBJ whole genome shotgun (WGS) entry which is preliminary data.</text>
</comment>
<dbReference type="OrthoDB" id="9774475at2"/>
<dbReference type="NCBIfam" id="TIGR03183">
    <property type="entry name" value="DNA_S_dndC"/>
    <property type="match status" value="1"/>
</dbReference>
<dbReference type="InterPro" id="IPR050128">
    <property type="entry name" value="Sulfate_adenylyltrnsfr_sub2"/>
</dbReference>
<evidence type="ECO:0000259" key="1">
    <source>
        <dbReference type="Pfam" id="PF01507"/>
    </source>
</evidence>
<protein>
    <submittedName>
        <fullName evidence="2">Sulfurtransferase DndC</fullName>
    </submittedName>
</protein>
<dbReference type="SUPFAM" id="SSF52402">
    <property type="entry name" value="Adenine nucleotide alpha hydrolases-like"/>
    <property type="match status" value="1"/>
</dbReference>
<dbReference type="Pfam" id="PF01507">
    <property type="entry name" value="PAPS_reduct"/>
    <property type="match status" value="1"/>
</dbReference>
<gene>
    <name evidence="2" type="ORF">CJ255_09100</name>
</gene>
<feature type="domain" description="Phosphoadenosine phosphosulphate reductase" evidence="1">
    <location>
        <begin position="30"/>
        <end position="256"/>
    </location>
</feature>
<dbReference type="EMBL" id="NQWI01000031">
    <property type="protein sequence ID" value="PDW03404.1"/>
    <property type="molecule type" value="Genomic_DNA"/>
</dbReference>
<proteinExistence type="predicted"/>
<dbReference type="RefSeq" id="WP_097643792.1">
    <property type="nucleotide sequence ID" value="NZ_NQWI01000031.1"/>
</dbReference>
<dbReference type="InterPro" id="IPR017598">
    <property type="entry name" value="SulphurTrfase_DndC"/>
</dbReference>
<keyword evidence="2" id="KW-0808">Transferase</keyword>
<dbReference type="InterPro" id="IPR046882">
    <property type="entry name" value="Sp-DndD"/>
</dbReference>
<dbReference type="REBASE" id="279117">
    <property type="entry name" value="M.Cba153FDndCP"/>
</dbReference>
<evidence type="ECO:0000313" key="2">
    <source>
        <dbReference type="EMBL" id="PDW03404.1"/>
    </source>
</evidence>
<name>A0A2A6RJW6_9CHLR</name>
<dbReference type="InterPro" id="IPR002500">
    <property type="entry name" value="PAPS_reduct_dom"/>
</dbReference>
<dbReference type="PANTHER" id="PTHR43196:SF2">
    <property type="entry name" value="PHOSPHOADENOSINE PHOSPHOSULFATE REDUCTASE"/>
    <property type="match status" value="1"/>
</dbReference>
<dbReference type="AlphaFoldDB" id="A0A2A6RJW6"/>
<dbReference type="Proteomes" id="UP000220527">
    <property type="component" value="Unassembled WGS sequence"/>
</dbReference>
<dbReference type="InterPro" id="IPR014729">
    <property type="entry name" value="Rossmann-like_a/b/a_fold"/>
</dbReference>
<accession>A0A2A6RJW6</accession>
<organism evidence="2 3">
    <name type="scientific">Candidatus Viridilinea mediisalina</name>
    <dbReference type="NCBI Taxonomy" id="2024553"/>
    <lineage>
        <taxon>Bacteria</taxon>
        <taxon>Bacillati</taxon>
        <taxon>Chloroflexota</taxon>
        <taxon>Chloroflexia</taxon>
        <taxon>Chloroflexales</taxon>
        <taxon>Chloroflexineae</taxon>
        <taxon>Oscillochloridaceae</taxon>
        <taxon>Candidatus Viridilinea</taxon>
    </lineage>
</organism>
<reference evidence="3" key="1">
    <citation type="submission" date="2017-08" db="EMBL/GenBank/DDBJ databases">
        <authorList>
            <person name="Grouzdev D.S."/>
            <person name="Gaisin V.A."/>
            <person name="Rysina M.S."/>
            <person name="Gorlenko V.M."/>
        </authorList>
    </citation>
    <scope>NUCLEOTIDE SEQUENCE [LARGE SCALE GENOMIC DNA]</scope>
    <source>
        <strain evidence="3">Kir15-3F</strain>
    </source>
</reference>